<dbReference type="PANTHER" id="PTHR43340">
    <property type="entry name" value="HYPOXANTHINE-GUANINE PHOSPHORIBOSYLTRANSFERASE"/>
    <property type="match status" value="1"/>
</dbReference>
<dbReference type="InterPro" id="IPR005904">
    <property type="entry name" value="Hxn_phspho_trans"/>
</dbReference>
<evidence type="ECO:0000256" key="2">
    <source>
        <dbReference type="ARBA" id="ARBA00004496"/>
    </source>
</evidence>
<dbReference type="GO" id="GO:0004422">
    <property type="term" value="F:hypoxanthine phosphoribosyltransferase activity"/>
    <property type="evidence" value="ECO:0007669"/>
    <property type="project" value="InterPro"/>
</dbReference>
<dbReference type="Pfam" id="PF00156">
    <property type="entry name" value="Pribosyltran"/>
    <property type="match status" value="1"/>
</dbReference>
<keyword evidence="7 15" id="KW-0328">Glycosyltransferase</keyword>
<evidence type="ECO:0000256" key="4">
    <source>
        <dbReference type="ARBA" id="ARBA00008391"/>
    </source>
</evidence>
<dbReference type="GO" id="GO:0006178">
    <property type="term" value="P:guanine salvage"/>
    <property type="evidence" value="ECO:0007669"/>
    <property type="project" value="TreeGrafter"/>
</dbReference>
<comment type="similarity">
    <text evidence="4 15">Belongs to the purine/pyrimidine phosphoribosyltransferase family.</text>
</comment>
<evidence type="ECO:0000256" key="9">
    <source>
        <dbReference type="ARBA" id="ARBA00022723"/>
    </source>
</evidence>
<dbReference type="GO" id="GO:0052657">
    <property type="term" value="F:guanine phosphoribosyltransferase activity"/>
    <property type="evidence" value="ECO:0007669"/>
    <property type="project" value="UniProtKB-ARBA"/>
</dbReference>
<dbReference type="Proteomes" id="UP001144372">
    <property type="component" value="Unassembled WGS sequence"/>
</dbReference>
<keyword evidence="11 15" id="KW-0547">Nucleotide-binding</keyword>
<comment type="caution">
    <text evidence="17">The sequence shown here is derived from an EMBL/GenBank/DDBJ whole genome shotgun (WGS) entry which is preliminary data.</text>
</comment>
<comment type="catalytic activity">
    <reaction evidence="13">
        <text>GMP + diphosphate = guanine + 5-phospho-alpha-D-ribose 1-diphosphate</text>
        <dbReference type="Rhea" id="RHEA:25424"/>
        <dbReference type="ChEBI" id="CHEBI:16235"/>
        <dbReference type="ChEBI" id="CHEBI:33019"/>
        <dbReference type="ChEBI" id="CHEBI:58017"/>
        <dbReference type="ChEBI" id="CHEBI:58115"/>
        <dbReference type="EC" id="2.4.2.8"/>
    </reaction>
    <physiologicalReaction direction="right-to-left" evidence="13">
        <dbReference type="Rhea" id="RHEA:25426"/>
    </physiologicalReaction>
</comment>
<dbReference type="EC" id="2.4.2.8" evidence="5 15"/>
<evidence type="ECO:0000259" key="16">
    <source>
        <dbReference type="Pfam" id="PF00156"/>
    </source>
</evidence>
<evidence type="ECO:0000256" key="3">
    <source>
        <dbReference type="ARBA" id="ARBA00004669"/>
    </source>
</evidence>
<proteinExistence type="inferred from homology"/>
<dbReference type="Gene3D" id="3.40.50.2020">
    <property type="match status" value="1"/>
</dbReference>
<evidence type="ECO:0000256" key="11">
    <source>
        <dbReference type="ARBA" id="ARBA00022741"/>
    </source>
</evidence>
<organism evidence="17 18">
    <name type="scientific">Desulforhabdus amnigena</name>
    <dbReference type="NCBI Taxonomy" id="40218"/>
    <lineage>
        <taxon>Bacteria</taxon>
        <taxon>Pseudomonadati</taxon>
        <taxon>Thermodesulfobacteriota</taxon>
        <taxon>Syntrophobacteria</taxon>
        <taxon>Syntrophobacterales</taxon>
        <taxon>Syntrophobacteraceae</taxon>
        <taxon>Desulforhabdus</taxon>
    </lineage>
</organism>
<keyword evidence="8 15" id="KW-0808">Transferase</keyword>
<keyword evidence="6 15" id="KW-0963">Cytoplasm</keyword>
<evidence type="ECO:0000256" key="12">
    <source>
        <dbReference type="ARBA" id="ARBA00022842"/>
    </source>
</evidence>
<evidence type="ECO:0000256" key="14">
    <source>
        <dbReference type="ARBA" id="ARBA00049402"/>
    </source>
</evidence>
<keyword evidence="18" id="KW-1185">Reference proteome</keyword>
<evidence type="ECO:0000256" key="7">
    <source>
        <dbReference type="ARBA" id="ARBA00022676"/>
    </source>
</evidence>
<dbReference type="GO" id="GO:0005829">
    <property type="term" value="C:cytosol"/>
    <property type="evidence" value="ECO:0007669"/>
    <property type="project" value="TreeGrafter"/>
</dbReference>
<reference evidence="17" key="1">
    <citation type="submission" date="2022-12" db="EMBL/GenBank/DDBJ databases">
        <title>Reference genome sequencing for broad-spectrum identification of bacterial and archaeal isolates by mass spectrometry.</title>
        <authorList>
            <person name="Sekiguchi Y."/>
            <person name="Tourlousse D.M."/>
        </authorList>
    </citation>
    <scope>NUCLEOTIDE SEQUENCE</scope>
    <source>
        <strain evidence="17">ASRB1</strain>
    </source>
</reference>
<keyword evidence="9 15" id="KW-0479">Metal-binding</keyword>
<keyword evidence="12 15" id="KW-0460">Magnesium</keyword>
<dbReference type="CDD" id="cd06223">
    <property type="entry name" value="PRTases_typeI"/>
    <property type="match status" value="1"/>
</dbReference>
<feature type="domain" description="Phosphoribosyltransferase" evidence="16">
    <location>
        <begin position="16"/>
        <end position="159"/>
    </location>
</feature>
<evidence type="ECO:0000256" key="10">
    <source>
        <dbReference type="ARBA" id="ARBA00022726"/>
    </source>
</evidence>
<sequence>MEEYQLVPRIKPEELQKRLDDLAVRINRDYEGTSLIIIGVLKGAFIFLADMVRRLSIPVEVDFVRLASYGESSETSGKVKITKDIELSIKDRNVLIVEDIVDTGLTIAWYLDHLRQYHPESIKVCALIDKFERRQVEVPIDYAGIRLEKGFLVGYGLDFSEKHRNLPGIYEVQFQK</sequence>
<dbReference type="InterPro" id="IPR050408">
    <property type="entry name" value="HGPRT"/>
</dbReference>
<comment type="subcellular location">
    <subcellularLocation>
        <location evidence="2 15">Cytoplasm</location>
    </subcellularLocation>
</comment>
<dbReference type="EMBL" id="BSDR01000001">
    <property type="protein sequence ID" value="GLI33103.1"/>
    <property type="molecule type" value="Genomic_DNA"/>
</dbReference>
<evidence type="ECO:0000313" key="18">
    <source>
        <dbReference type="Proteomes" id="UP001144372"/>
    </source>
</evidence>
<dbReference type="PANTHER" id="PTHR43340:SF1">
    <property type="entry name" value="HYPOXANTHINE PHOSPHORIBOSYLTRANSFERASE"/>
    <property type="match status" value="1"/>
</dbReference>
<dbReference type="InterPro" id="IPR029057">
    <property type="entry name" value="PRTase-like"/>
</dbReference>
<comment type="catalytic activity">
    <reaction evidence="14">
        <text>IMP + diphosphate = hypoxanthine + 5-phospho-alpha-D-ribose 1-diphosphate</text>
        <dbReference type="Rhea" id="RHEA:17973"/>
        <dbReference type="ChEBI" id="CHEBI:17368"/>
        <dbReference type="ChEBI" id="CHEBI:33019"/>
        <dbReference type="ChEBI" id="CHEBI:58017"/>
        <dbReference type="ChEBI" id="CHEBI:58053"/>
        <dbReference type="EC" id="2.4.2.8"/>
    </reaction>
    <physiologicalReaction direction="right-to-left" evidence="14">
        <dbReference type="Rhea" id="RHEA:17975"/>
    </physiologicalReaction>
</comment>
<comment type="cofactor">
    <cofactor evidence="1 15">
        <name>Mg(2+)</name>
        <dbReference type="ChEBI" id="CHEBI:18420"/>
    </cofactor>
</comment>
<evidence type="ECO:0000256" key="8">
    <source>
        <dbReference type="ARBA" id="ARBA00022679"/>
    </source>
</evidence>
<accession>A0A9W6D0L4</accession>
<evidence type="ECO:0000256" key="6">
    <source>
        <dbReference type="ARBA" id="ARBA00022490"/>
    </source>
</evidence>
<evidence type="ECO:0000256" key="13">
    <source>
        <dbReference type="ARBA" id="ARBA00048811"/>
    </source>
</evidence>
<dbReference type="AlphaFoldDB" id="A0A9W6D0L4"/>
<dbReference type="NCBIfam" id="TIGR01203">
    <property type="entry name" value="HGPRTase"/>
    <property type="match status" value="1"/>
</dbReference>
<evidence type="ECO:0000313" key="17">
    <source>
        <dbReference type="EMBL" id="GLI33103.1"/>
    </source>
</evidence>
<dbReference type="GO" id="GO:0032264">
    <property type="term" value="P:IMP salvage"/>
    <property type="evidence" value="ECO:0007669"/>
    <property type="project" value="TreeGrafter"/>
</dbReference>
<dbReference type="GO" id="GO:0046100">
    <property type="term" value="P:hypoxanthine metabolic process"/>
    <property type="evidence" value="ECO:0007669"/>
    <property type="project" value="TreeGrafter"/>
</dbReference>
<dbReference type="RefSeq" id="WP_281792120.1">
    <property type="nucleotide sequence ID" value="NZ_BSDR01000001.1"/>
</dbReference>
<dbReference type="GO" id="GO:0006166">
    <property type="term" value="P:purine ribonucleoside salvage"/>
    <property type="evidence" value="ECO:0007669"/>
    <property type="project" value="UniProtKB-KW"/>
</dbReference>
<evidence type="ECO:0000256" key="1">
    <source>
        <dbReference type="ARBA" id="ARBA00001946"/>
    </source>
</evidence>
<name>A0A9W6D0L4_9BACT</name>
<dbReference type="GO" id="GO:0000287">
    <property type="term" value="F:magnesium ion binding"/>
    <property type="evidence" value="ECO:0007669"/>
    <property type="project" value="TreeGrafter"/>
</dbReference>
<dbReference type="GO" id="GO:0032263">
    <property type="term" value="P:GMP salvage"/>
    <property type="evidence" value="ECO:0007669"/>
    <property type="project" value="TreeGrafter"/>
</dbReference>
<comment type="pathway">
    <text evidence="3 15">Purine metabolism; IMP biosynthesis via salvage pathway; IMP from hypoxanthine: step 1/1.</text>
</comment>
<evidence type="ECO:0000256" key="15">
    <source>
        <dbReference type="RuleBase" id="RU364099"/>
    </source>
</evidence>
<dbReference type="GO" id="GO:0000166">
    <property type="term" value="F:nucleotide binding"/>
    <property type="evidence" value="ECO:0007669"/>
    <property type="project" value="UniProtKB-KW"/>
</dbReference>
<protein>
    <recommendedName>
        <fullName evidence="5 15">Hypoxanthine phosphoribosyltransferase</fullName>
        <ecNumber evidence="5 15">2.4.2.8</ecNumber>
    </recommendedName>
</protein>
<evidence type="ECO:0000256" key="5">
    <source>
        <dbReference type="ARBA" id="ARBA00011895"/>
    </source>
</evidence>
<keyword evidence="10 15" id="KW-0660">Purine salvage</keyword>
<gene>
    <name evidence="17" type="ORF">DAMNIGENAA_05360</name>
</gene>
<dbReference type="InterPro" id="IPR000836">
    <property type="entry name" value="PRTase_dom"/>
</dbReference>
<dbReference type="FunFam" id="3.40.50.2020:FF:000006">
    <property type="entry name" value="Hypoxanthine phosphoribosyltransferase"/>
    <property type="match status" value="1"/>
</dbReference>
<dbReference type="SUPFAM" id="SSF53271">
    <property type="entry name" value="PRTase-like"/>
    <property type="match status" value="1"/>
</dbReference>